<protein>
    <submittedName>
        <fullName evidence="3">12728_t:CDS:1</fullName>
    </submittedName>
</protein>
<sequence>MKDPETIRTHRNNLARECYARQTTQNTEFVAGDTESSHDHRNWLARKSRVLPTETTEHTEKRKAKRRKVNQHASNKARRKQYDNEWVSGTIQMPIFSTCCAKGKVYLPLLALTPPSLLALLTEILAFTSMGAKIDKRVVATSDIYTFHIHGEIYHQIGTLLPENQTNPSFCQIYMYDTDEQQRYRQCLMPDLDTTQMIQKNSVQDLKMKIIKLRDECQYTTPTASEVAVLM</sequence>
<keyword evidence="2" id="KW-0472">Membrane</keyword>
<accession>A0A9N9DYK7</accession>
<keyword evidence="2" id="KW-1133">Transmembrane helix</keyword>
<dbReference type="PANTHER" id="PTHR45786">
    <property type="entry name" value="DNA BINDING PROTEIN-LIKE"/>
    <property type="match status" value="1"/>
</dbReference>
<feature type="compositionally biased region" description="Basic residues" evidence="1">
    <location>
        <begin position="61"/>
        <end position="79"/>
    </location>
</feature>
<name>A0A9N9DYK7_9GLOM</name>
<dbReference type="AlphaFoldDB" id="A0A9N9DYK7"/>
<feature type="transmembrane region" description="Helical" evidence="2">
    <location>
        <begin position="105"/>
        <end position="127"/>
    </location>
</feature>
<dbReference type="EMBL" id="CAJVPV010010515">
    <property type="protein sequence ID" value="CAG8652019.1"/>
    <property type="molecule type" value="Genomic_DNA"/>
</dbReference>
<dbReference type="PANTHER" id="PTHR45786:SF74">
    <property type="entry name" value="ATP-DEPENDENT DNA HELICASE"/>
    <property type="match status" value="1"/>
</dbReference>
<evidence type="ECO:0000256" key="1">
    <source>
        <dbReference type="SAM" id="MobiDB-lite"/>
    </source>
</evidence>
<keyword evidence="2" id="KW-0812">Transmembrane</keyword>
<dbReference type="OrthoDB" id="2669322at2759"/>
<organism evidence="3 4">
    <name type="scientific">Acaulospora morrowiae</name>
    <dbReference type="NCBI Taxonomy" id="94023"/>
    <lineage>
        <taxon>Eukaryota</taxon>
        <taxon>Fungi</taxon>
        <taxon>Fungi incertae sedis</taxon>
        <taxon>Mucoromycota</taxon>
        <taxon>Glomeromycotina</taxon>
        <taxon>Glomeromycetes</taxon>
        <taxon>Diversisporales</taxon>
        <taxon>Acaulosporaceae</taxon>
        <taxon>Acaulospora</taxon>
    </lineage>
</organism>
<dbReference type="Proteomes" id="UP000789342">
    <property type="component" value="Unassembled WGS sequence"/>
</dbReference>
<reference evidence="3" key="1">
    <citation type="submission" date="2021-06" db="EMBL/GenBank/DDBJ databases">
        <authorList>
            <person name="Kallberg Y."/>
            <person name="Tangrot J."/>
            <person name="Rosling A."/>
        </authorList>
    </citation>
    <scope>NUCLEOTIDE SEQUENCE</scope>
    <source>
        <strain evidence="3">CL551</strain>
    </source>
</reference>
<gene>
    <name evidence="3" type="ORF">AMORRO_LOCUS10008</name>
</gene>
<proteinExistence type="predicted"/>
<evidence type="ECO:0000313" key="4">
    <source>
        <dbReference type="Proteomes" id="UP000789342"/>
    </source>
</evidence>
<comment type="caution">
    <text evidence="3">The sequence shown here is derived from an EMBL/GenBank/DDBJ whole genome shotgun (WGS) entry which is preliminary data.</text>
</comment>
<feature type="non-terminal residue" evidence="3">
    <location>
        <position position="231"/>
    </location>
</feature>
<feature type="region of interest" description="Disordered" evidence="1">
    <location>
        <begin position="50"/>
        <end position="81"/>
    </location>
</feature>
<evidence type="ECO:0000256" key="2">
    <source>
        <dbReference type="SAM" id="Phobius"/>
    </source>
</evidence>
<keyword evidence="4" id="KW-1185">Reference proteome</keyword>
<evidence type="ECO:0000313" key="3">
    <source>
        <dbReference type="EMBL" id="CAG8652019.1"/>
    </source>
</evidence>